<sequence length="96" mass="10916">MTEPESGFETHPLASQRPRKPPTSASRHNKTPAIPSQLPEYSDDPDDNTDEDIANVPLDFGRSKHSKKRTARIEERWHKYCGVKAAEDGAHLKWHD</sequence>
<keyword evidence="3" id="KW-1185">Reference proteome</keyword>
<dbReference type="HOGENOM" id="CLU_2361157_0_0_1"/>
<accession>B8MFC8</accession>
<name>B8MFC8_TALSN</name>
<feature type="region of interest" description="Disordered" evidence="1">
    <location>
        <begin position="1"/>
        <end position="71"/>
    </location>
</feature>
<gene>
    <name evidence="2" type="ORF">TSTA_017370</name>
</gene>
<dbReference type="VEuPathDB" id="FungiDB:TSTA_017370"/>
<dbReference type="EMBL" id="EQ962656">
    <property type="protein sequence ID" value="EED16662.1"/>
    <property type="molecule type" value="Genomic_DNA"/>
</dbReference>
<proteinExistence type="predicted"/>
<dbReference type="AlphaFoldDB" id="B8MFC8"/>
<dbReference type="STRING" id="441959.B8MFC8"/>
<evidence type="ECO:0000256" key="1">
    <source>
        <dbReference type="SAM" id="MobiDB-lite"/>
    </source>
</evidence>
<dbReference type="Proteomes" id="UP000001745">
    <property type="component" value="Unassembled WGS sequence"/>
</dbReference>
<evidence type="ECO:0000313" key="2">
    <source>
        <dbReference type="EMBL" id="EED16662.1"/>
    </source>
</evidence>
<dbReference type="OrthoDB" id="4369381at2759"/>
<evidence type="ECO:0000313" key="3">
    <source>
        <dbReference type="Proteomes" id="UP000001745"/>
    </source>
</evidence>
<dbReference type="PhylomeDB" id="B8MFC8"/>
<dbReference type="InParanoid" id="B8MFC8"/>
<organism evidence="2 3">
    <name type="scientific">Talaromyces stipitatus (strain ATCC 10500 / CBS 375.48 / QM 6759 / NRRL 1006)</name>
    <name type="common">Penicillium stipitatum</name>
    <dbReference type="NCBI Taxonomy" id="441959"/>
    <lineage>
        <taxon>Eukaryota</taxon>
        <taxon>Fungi</taxon>
        <taxon>Dikarya</taxon>
        <taxon>Ascomycota</taxon>
        <taxon>Pezizomycotina</taxon>
        <taxon>Eurotiomycetes</taxon>
        <taxon>Eurotiomycetidae</taxon>
        <taxon>Eurotiales</taxon>
        <taxon>Trichocomaceae</taxon>
        <taxon>Talaromyces</taxon>
        <taxon>Talaromyces sect. Talaromyces</taxon>
    </lineage>
</organism>
<feature type="compositionally biased region" description="Acidic residues" evidence="1">
    <location>
        <begin position="41"/>
        <end position="53"/>
    </location>
</feature>
<dbReference type="GeneID" id="8108994"/>
<reference evidence="3" key="1">
    <citation type="journal article" date="2015" name="Genome Announc.">
        <title>Genome sequence of the AIDS-associated pathogen Penicillium marneffei (ATCC18224) and its near taxonomic relative Talaromyces stipitatus (ATCC10500).</title>
        <authorList>
            <person name="Nierman W.C."/>
            <person name="Fedorova-Abrams N.D."/>
            <person name="Andrianopoulos A."/>
        </authorList>
    </citation>
    <scope>NUCLEOTIDE SEQUENCE [LARGE SCALE GENOMIC DNA]</scope>
    <source>
        <strain evidence="3">ATCC 10500 / CBS 375.48 / QM 6759 / NRRL 1006</strain>
    </source>
</reference>
<protein>
    <submittedName>
        <fullName evidence="2">Uncharacterized protein</fullName>
    </submittedName>
</protein>
<dbReference type="RefSeq" id="XP_002483896.1">
    <property type="nucleotide sequence ID" value="XM_002483851.1"/>
</dbReference>